<evidence type="ECO:0000256" key="1">
    <source>
        <dbReference type="SAM" id="MobiDB-lite"/>
    </source>
</evidence>
<feature type="transmembrane region" description="Helical" evidence="2">
    <location>
        <begin position="151"/>
        <end position="176"/>
    </location>
</feature>
<organism evidence="3 4">
    <name type="scientific">Luteibacter anthropi</name>
    <dbReference type="NCBI Taxonomy" id="564369"/>
    <lineage>
        <taxon>Bacteria</taxon>
        <taxon>Pseudomonadati</taxon>
        <taxon>Pseudomonadota</taxon>
        <taxon>Gammaproteobacteria</taxon>
        <taxon>Lysobacterales</taxon>
        <taxon>Rhodanobacteraceae</taxon>
        <taxon>Luteibacter</taxon>
    </lineage>
</organism>
<dbReference type="Proteomes" id="UP000490980">
    <property type="component" value="Unassembled WGS sequence"/>
</dbReference>
<name>A0A7X5ZH89_9GAMM</name>
<keyword evidence="2" id="KW-1133">Transmembrane helix</keyword>
<evidence type="ECO:0000313" key="4">
    <source>
        <dbReference type="Proteomes" id="UP000490980"/>
    </source>
</evidence>
<keyword evidence="2" id="KW-0812">Transmembrane</keyword>
<feature type="transmembrane region" description="Helical" evidence="2">
    <location>
        <begin position="330"/>
        <end position="352"/>
    </location>
</feature>
<feature type="transmembrane region" description="Helical" evidence="2">
    <location>
        <begin position="416"/>
        <end position="440"/>
    </location>
</feature>
<feature type="transmembrane region" description="Helical" evidence="2">
    <location>
        <begin position="60"/>
        <end position="85"/>
    </location>
</feature>
<feature type="transmembrane region" description="Helical" evidence="2">
    <location>
        <begin position="452"/>
        <end position="477"/>
    </location>
</feature>
<feature type="transmembrane region" description="Helical" evidence="2">
    <location>
        <begin position="249"/>
        <end position="270"/>
    </location>
</feature>
<dbReference type="RefSeq" id="WP_166946695.1">
    <property type="nucleotide sequence ID" value="NZ_JAARLZ010000002.1"/>
</dbReference>
<sequence>MSALRLALHEARSELRAGLRSGVVGLVFVGLAAYLLMSLTNADYVQKMGAADIPRNAPSLVYLMSTGCMFFLFFAWAWVFAQPLLRDRQASLHEVMLSMPASLPAILWGRFIGASLVGGLLGASLIAGFIATPLLDWLSLVPHGSVSSPPWVALAFAWLWLLFPVGVGIGALYYIATLKLRSVAGAFALSALLMLLWMFAVVVLKGGHISPMLAAALDPSLFTYALGKVEAWTPLQKRTSLLPLTGEFLFNRFIWCVLPVLLLAFVLRGVRREAMALERPPRRRKPRASHAGAVIEPVQPPPVESDGVSWISALLSETRWQLFHMVKGKALWIGVAILLAMGVLGGFIHGVWHAEGPMRPRPELLLPLLNSTLFLVIAFVVAALAGMVWRRDHVEGFDAMLDAAPAPSWLRPFGRVLAVSVIIVGLALVPGIAGMLITALGAPSALDPLTALLYQLLVTAPALLELGLLVVLVHALFSQAAVAYPVSMLLTFFLVLNHELGLVDYPLYEVGIPAHLHLSGATGWVPWTGYVSALGGYKLGLCLLLAAFSAVLVQRGAEGRLSAGWRDVGRRLAGPVIVVAVLGAGLMTGLGIRLHAQLVTLGDYQPRTARDHEDAEWERRWLHSAGAYSVRGGHVSIYVNSASGTLHGDWAIHGVHAEHGELDAELPPDLMAVSATVDGRTVLPVIAADHLRLPLGDASSTHMVRLRWDMHAPGWSAEGVPAWRGHGSLWLQATAAMPRLGVDPSRLLRSPVARAEQGLAADVVLPAAGASVASDAAAPAGAWQWTVRRDDLLVASATTGPDTPLAFAAAWSPSASHLRSGDTLALHDASRDGEAVDVIADVSAMRACVSRRLGIDAQVDAVVQWPRGLAATRLDGTTLVLPEAPDWDVADKGTGRTLRKAHIAAALARRALVDASALRDSAGSAWWSDAVPGAIALLCVGDTDGVTAMRQTMELGAERVSRALAASSSPVGPLAQADPGGWASAYGPLAALAWTSARSTADFTDANRRIASGESVEQAMAASMSDEERSAAFGPPRATEWAASPDRHITVERWTWRDGGWVPLAAVDPGVLWLVRRGESMAVQRVPDGVTPDEDGVPVDALPSYPRSPLRTISSSR</sequence>
<dbReference type="EMBL" id="JAARLZ010000002">
    <property type="protein sequence ID" value="NII05598.1"/>
    <property type="molecule type" value="Genomic_DNA"/>
</dbReference>
<accession>A0A7X5ZH89</accession>
<comment type="caution">
    <text evidence="3">The sequence shown here is derived from an EMBL/GenBank/DDBJ whole genome shotgun (WGS) entry which is preliminary data.</text>
</comment>
<feature type="transmembrane region" description="Helical" evidence="2">
    <location>
        <begin position="489"/>
        <end position="507"/>
    </location>
</feature>
<feature type="transmembrane region" description="Helical" evidence="2">
    <location>
        <begin position="572"/>
        <end position="592"/>
    </location>
</feature>
<proteinExistence type="predicted"/>
<feature type="transmembrane region" description="Helical" evidence="2">
    <location>
        <begin position="364"/>
        <end position="389"/>
    </location>
</feature>
<gene>
    <name evidence="3" type="ORF">HBF25_04230</name>
</gene>
<evidence type="ECO:0000256" key="2">
    <source>
        <dbReference type="SAM" id="Phobius"/>
    </source>
</evidence>
<feature type="transmembrane region" description="Helical" evidence="2">
    <location>
        <begin position="527"/>
        <end position="552"/>
    </location>
</feature>
<keyword evidence="4" id="KW-1185">Reference proteome</keyword>
<reference evidence="3 4" key="1">
    <citation type="submission" date="2020-03" db="EMBL/GenBank/DDBJ databases">
        <authorList>
            <person name="Lai Q."/>
        </authorList>
    </citation>
    <scope>NUCLEOTIDE SEQUENCE [LARGE SCALE GENOMIC DNA]</scope>
    <source>
        <strain evidence="3 4">CCUG 25036</strain>
    </source>
</reference>
<dbReference type="AlphaFoldDB" id="A0A7X5ZH89"/>
<feature type="region of interest" description="Disordered" evidence="1">
    <location>
        <begin position="1086"/>
        <end position="1117"/>
    </location>
</feature>
<feature type="transmembrane region" description="Helical" evidence="2">
    <location>
        <begin position="106"/>
        <end position="131"/>
    </location>
</feature>
<evidence type="ECO:0000313" key="3">
    <source>
        <dbReference type="EMBL" id="NII05598.1"/>
    </source>
</evidence>
<keyword evidence="2" id="KW-0472">Membrane</keyword>
<feature type="transmembrane region" description="Helical" evidence="2">
    <location>
        <begin position="183"/>
        <end position="204"/>
    </location>
</feature>
<protein>
    <submittedName>
        <fullName evidence="3">ABC transporter permease</fullName>
    </submittedName>
</protein>
<feature type="transmembrane region" description="Helical" evidence="2">
    <location>
        <begin position="21"/>
        <end position="40"/>
    </location>
</feature>